<dbReference type="Gene3D" id="1.10.150.120">
    <property type="entry name" value="[2Fe-2S]-binding domain"/>
    <property type="match status" value="1"/>
</dbReference>
<keyword evidence="3" id="KW-0560">Oxidoreductase</keyword>
<keyword evidence="8" id="KW-1185">Reference proteome</keyword>
<keyword evidence="2" id="KW-0479">Metal-binding</keyword>
<evidence type="ECO:0000313" key="8">
    <source>
        <dbReference type="Proteomes" id="UP001606300"/>
    </source>
</evidence>
<protein>
    <submittedName>
        <fullName evidence="7">(2Fe-2S)-binding protein</fullName>
    </submittedName>
</protein>
<evidence type="ECO:0000256" key="1">
    <source>
        <dbReference type="ARBA" id="ARBA00022714"/>
    </source>
</evidence>
<sequence length="150" mass="15859">MELRINGRPHAVAPEWRDEMLLHVLREHLGLVGAKFGCGMGLCGACTVWLDGAATRSCVLPVGAAVGHELMTIEGLAAADGALHPLQQAWLEAQVPQCGYCQAGQLMSAAALLRQNPAPDEAASAVAMSGHLCRCGTQQRIRGVLIQGRR</sequence>
<gene>
    <name evidence="7" type="ORF">ACG02S_01470</name>
</gene>
<organism evidence="7 8">
    <name type="scientific">Pelomonas dachongensis</name>
    <dbReference type="NCBI Taxonomy" id="3299029"/>
    <lineage>
        <taxon>Bacteria</taxon>
        <taxon>Pseudomonadati</taxon>
        <taxon>Pseudomonadota</taxon>
        <taxon>Betaproteobacteria</taxon>
        <taxon>Burkholderiales</taxon>
        <taxon>Sphaerotilaceae</taxon>
        <taxon>Roseateles</taxon>
    </lineage>
</organism>
<evidence type="ECO:0000256" key="2">
    <source>
        <dbReference type="ARBA" id="ARBA00022723"/>
    </source>
</evidence>
<dbReference type="PROSITE" id="PS00197">
    <property type="entry name" value="2FE2S_FER_1"/>
    <property type="match status" value="1"/>
</dbReference>
<dbReference type="PANTHER" id="PTHR44379:SF2">
    <property type="entry name" value="BLR6218 PROTEIN"/>
    <property type="match status" value="1"/>
</dbReference>
<dbReference type="SUPFAM" id="SSF47741">
    <property type="entry name" value="CO dehydrogenase ISP C-domain like"/>
    <property type="match status" value="1"/>
</dbReference>
<keyword evidence="5" id="KW-0411">Iron-sulfur</keyword>
<name>A0ABW7EHB2_9BURK</name>
<proteinExistence type="predicted"/>
<dbReference type="InterPro" id="IPR012675">
    <property type="entry name" value="Beta-grasp_dom_sf"/>
</dbReference>
<accession>A0ABW7EHB2</accession>
<dbReference type="Pfam" id="PF01799">
    <property type="entry name" value="Fer2_2"/>
    <property type="match status" value="1"/>
</dbReference>
<dbReference type="InterPro" id="IPR036010">
    <property type="entry name" value="2Fe-2S_ferredoxin-like_sf"/>
</dbReference>
<dbReference type="InterPro" id="IPR051452">
    <property type="entry name" value="Diverse_Oxidoreductases"/>
</dbReference>
<evidence type="ECO:0000259" key="6">
    <source>
        <dbReference type="PROSITE" id="PS51085"/>
    </source>
</evidence>
<dbReference type="RefSeq" id="WP_394468667.1">
    <property type="nucleotide sequence ID" value="NZ_JBIGHY010000001.1"/>
</dbReference>
<dbReference type="InterPro" id="IPR006058">
    <property type="entry name" value="2Fe2S_fd_BS"/>
</dbReference>
<dbReference type="PROSITE" id="PS51085">
    <property type="entry name" value="2FE2S_FER_2"/>
    <property type="match status" value="1"/>
</dbReference>
<dbReference type="EMBL" id="JBIGHY010000001">
    <property type="protein sequence ID" value="MFG6412562.1"/>
    <property type="molecule type" value="Genomic_DNA"/>
</dbReference>
<keyword evidence="4" id="KW-0408">Iron</keyword>
<reference evidence="7 8" key="1">
    <citation type="submission" date="2024-09" db="EMBL/GenBank/DDBJ databases">
        <title>Novel species of the genus Pelomonas and Roseateles isolated from streams.</title>
        <authorList>
            <person name="Lu H."/>
        </authorList>
    </citation>
    <scope>NUCLEOTIDE SEQUENCE [LARGE SCALE GENOMIC DNA]</scope>
    <source>
        <strain evidence="7 8">DC23W</strain>
    </source>
</reference>
<evidence type="ECO:0000256" key="4">
    <source>
        <dbReference type="ARBA" id="ARBA00023004"/>
    </source>
</evidence>
<dbReference type="InterPro" id="IPR002888">
    <property type="entry name" value="2Fe-2S-bd"/>
</dbReference>
<dbReference type="SUPFAM" id="SSF54292">
    <property type="entry name" value="2Fe-2S ferredoxin-like"/>
    <property type="match status" value="1"/>
</dbReference>
<dbReference type="InterPro" id="IPR036884">
    <property type="entry name" value="2Fe-2S-bd_dom_sf"/>
</dbReference>
<evidence type="ECO:0000313" key="7">
    <source>
        <dbReference type="EMBL" id="MFG6412562.1"/>
    </source>
</evidence>
<evidence type="ECO:0000256" key="5">
    <source>
        <dbReference type="ARBA" id="ARBA00023014"/>
    </source>
</evidence>
<dbReference type="Pfam" id="PF00111">
    <property type="entry name" value="Fer2"/>
    <property type="match status" value="1"/>
</dbReference>
<dbReference type="Proteomes" id="UP001606300">
    <property type="component" value="Unassembled WGS sequence"/>
</dbReference>
<dbReference type="InterPro" id="IPR001041">
    <property type="entry name" value="2Fe-2S_ferredoxin-type"/>
</dbReference>
<evidence type="ECO:0000256" key="3">
    <source>
        <dbReference type="ARBA" id="ARBA00023002"/>
    </source>
</evidence>
<keyword evidence="1" id="KW-0001">2Fe-2S</keyword>
<dbReference type="Gene3D" id="3.10.20.30">
    <property type="match status" value="1"/>
</dbReference>
<feature type="domain" description="2Fe-2S ferredoxin-type" evidence="6">
    <location>
        <begin position="1"/>
        <end position="76"/>
    </location>
</feature>
<dbReference type="PANTHER" id="PTHR44379">
    <property type="entry name" value="OXIDOREDUCTASE WITH IRON-SULFUR SUBUNIT"/>
    <property type="match status" value="1"/>
</dbReference>
<comment type="caution">
    <text evidence="7">The sequence shown here is derived from an EMBL/GenBank/DDBJ whole genome shotgun (WGS) entry which is preliminary data.</text>
</comment>